<keyword evidence="2 7" id="KW-0812">Transmembrane</keyword>
<dbReference type="EMBL" id="JBEQCT010000001">
    <property type="protein sequence ID" value="MFM2483731.1"/>
    <property type="molecule type" value="Genomic_DNA"/>
</dbReference>
<dbReference type="InterPro" id="IPR023999">
    <property type="entry name" value="Formate_transptr_FocA"/>
</dbReference>
<dbReference type="Gene3D" id="1.20.1080.10">
    <property type="entry name" value="Glycerol uptake facilitator protein"/>
    <property type="match status" value="1"/>
</dbReference>
<feature type="transmembrane region" description="Helical" evidence="7">
    <location>
        <begin position="187"/>
        <end position="205"/>
    </location>
</feature>
<evidence type="ECO:0000256" key="2">
    <source>
        <dbReference type="ARBA" id="ARBA00022692"/>
    </source>
</evidence>
<evidence type="ECO:0000256" key="7">
    <source>
        <dbReference type="SAM" id="Phobius"/>
    </source>
</evidence>
<gene>
    <name evidence="8" type="primary">focA</name>
    <name evidence="8" type="ORF">ABUE30_01360</name>
</gene>
<comment type="subcellular location">
    <subcellularLocation>
        <location evidence="1">Membrane</location>
        <topology evidence="1">Multi-pass membrane protein</topology>
    </subcellularLocation>
</comment>
<dbReference type="Pfam" id="PF01226">
    <property type="entry name" value="Form_Nir_trans"/>
    <property type="match status" value="1"/>
</dbReference>
<feature type="transmembrane region" description="Helical" evidence="7">
    <location>
        <begin position="116"/>
        <end position="138"/>
    </location>
</feature>
<feature type="transmembrane region" description="Helical" evidence="7">
    <location>
        <begin position="67"/>
        <end position="96"/>
    </location>
</feature>
<name>A0ABW9G211_9GAMM</name>
<feature type="transmembrane region" description="Helical" evidence="7">
    <location>
        <begin position="253"/>
        <end position="276"/>
    </location>
</feature>
<organism evidence="8 9">
    <name type="scientific">Celerinatantimonas yamalensis</name>
    <dbReference type="NCBI Taxonomy" id="559956"/>
    <lineage>
        <taxon>Bacteria</taxon>
        <taxon>Pseudomonadati</taxon>
        <taxon>Pseudomonadota</taxon>
        <taxon>Gammaproteobacteria</taxon>
        <taxon>Celerinatantimonadaceae</taxon>
        <taxon>Celerinatantimonas</taxon>
    </lineage>
</organism>
<evidence type="ECO:0000256" key="3">
    <source>
        <dbReference type="ARBA" id="ARBA00022989"/>
    </source>
</evidence>
<dbReference type="InterPro" id="IPR000292">
    <property type="entry name" value="For/NO2_transpt"/>
</dbReference>
<accession>A0ABW9G211</accession>
<evidence type="ECO:0000313" key="8">
    <source>
        <dbReference type="EMBL" id="MFM2483731.1"/>
    </source>
</evidence>
<reference evidence="8 9" key="1">
    <citation type="journal article" date="2013" name="Int. J. Syst. Evol. Microbiol.">
        <title>Celerinatantimonas yamalensis sp. nov., a cold-adapted diazotrophic bacterium from a cold permafrost brine.</title>
        <authorList>
            <person name="Shcherbakova V."/>
            <person name="Chuvilskaya N."/>
            <person name="Rivkina E."/>
            <person name="Demidov N."/>
            <person name="Uchaeva V."/>
            <person name="Suetin S."/>
            <person name="Suzina N."/>
            <person name="Gilichinsky D."/>
        </authorList>
    </citation>
    <scope>NUCLEOTIDE SEQUENCE [LARGE SCALE GENOMIC DNA]</scope>
    <source>
        <strain evidence="8 9">C7</strain>
    </source>
</reference>
<dbReference type="NCBIfam" id="TIGR04060">
    <property type="entry name" value="formate_focA"/>
    <property type="match status" value="1"/>
</dbReference>
<evidence type="ECO:0000256" key="6">
    <source>
        <dbReference type="NCBIfam" id="TIGR04060"/>
    </source>
</evidence>
<feature type="transmembrane region" description="Helical" evidence="7">
    <location>
        <begin position="35"/>
        <end position="55"/>
    </location>
</feature>
<keyword evidence="4 7" id="KW-0472">Membrane</keyword>
<keyword evidence="3 7" id="KW-1133">Transmembrane helix</keyword>
<protein>
    <recommendedName>
        <fullName evidence="6">Formate transporter FocA</fullName>
    </recommendedName>
</protein>
<feature type="transmembrane region" description="Helical" evidence="7">
    <location>
        <begin position="159"/>
        <end position="181"/>
    </location>
</feature>
<dbReference type="PROSITE" id="PS01005">
    <property type="entry name" value="FORMATE_NITRITE_TP_1"/>
    <property type="match status" value="1"/>
</dbReference>
<dbReference type="PANTHER" id="PTHR30520">
    <property type="entry name" value="FORMATE TRANSPORTER-RELATED"/>
    <property type="match status" value="1"/>
</dbReference>
<evidence type="ECO:0000256" key="4">
    <source>
        <dbReference type="ARBA" id="ARBA00023136"/>
    </source>
</evidence>
<dbReference type="InterPro" id="IPR023271">
    <property type="entry name" value="Aquaporin-like"/>
</dbReference>
<dbReference type="InterPro" id="IPR024002">
    <property type="entry name" value="For/NO2_transpt_CS"/>
</dbReference>
<dbReference type="RefSeq" id="WP_408621892.1">
    <property type="nucleotide sequence ID" value="NZ_JBEQCT010000001.1"/>
</dbReference>
<comment type="caution">
    <text evidence="8">The sequence shown here is derived from an EMBL/GenBank/DDBJ whole genome shotgun (WGS) entry which is preliminary data.</text>
</comment>
<dbReference type="PANTHER" id="PTHR30520:SF6">
    <property type="entry name" value="FORMATE_NITRATE FAMILY TRANSPORTER (EUROFUNG)"/>
    <property type="match status" value="1"/>
</dbReference>
<sequence length="294" mass="31786">MNTQSTNEAISPTDMTLRAKDYGHHKVTKAPKTSFMLAIAAGMFIALAFVFYVTVTTGSGNSGLVHLAGGLVFSMGLILVVLCGTELFTSTVLSFMSYANGEVSLSALLRCWLRVYGGNLVGSLFIVLLMMGAGMHMAMNGQWGLSVLHLAEHKIHHTFIQAFTLGILCNMMVCLGVWLTFSTNNVLAKAMLMVLPVAMFVASGFEHCVANMFMIPMGIVIHNFADANFWQAIGMQSQQFSDLTLSNFIFNNLIPVTLGNIVGGAVVIGLGFWSIFKSKSAQTNPQETMVTELS</sequence>
<evidence type="ECO:0000313" key="9">
    <source>
        <dbReference type="Proteomes" id="UP001629953"/>
    </source>
</evidence>
<evidence type="ECO:0000256" key="1">
    <source>
        <dbReference type="ARBA" id="ARBA00004141"/>
    </source>
</evidence>
<keyword evidence="9" id="KW-1185">Reference proteome</keyword>
<proteinExistence type="inferred from homology"/>
<evidence type="ECO:0000256" key="5">
    <source>
        <dbReference type="ARBA" id="ARBA00049660"/>
    </source>
</evidence>
<dbReference type="NCBIfam" id="TIGR00790">
    <property type="entry name" value="fnt"/>
    <property type="match status" value="1"/>
</dbReference>
<dbReference type="Proteomes" id="UP001629953">
    <property type="component" value="Unassembled WGS sequence"/>
</dbReference>
<comment type="similarity">
    <text evidence="5">Belongs to the FNT transporter (TC 1.A.16) family.</text>
</comment>